<keyword evidence="3" id="KW-1185">Reference proteome</keyword>
<dbReference type="Pfam" id="PF02029">
    <property type="entry name" value="Caldesmon"/>
    <property type="match status" value="2"/>
</dbReference>
<proteinExistence type="predicted"/>
<feature type="region of interest" description="Disordered" evidence="1">
    <location>
        <begin position="86"/>
        <end position="163"/>
    </location>
</feature>
<feature type="region of interest" description="Disordered" evidence="1">
    <location>
        <begin position="1"/>
        <end position="24"/>
    </location>
</feature>
<feature type="compositionally biased region" description="Basic and acidic residues" evidence="1">
    <location>
        <begin position="188"/>
        <end position="197"/>
    </location>
</feature>
<feature type="region of interest" description="Disordered" evidence="1">
    <location>
        <begin position="183"/>
        <end position="214"/>
    </location>
</feature>
<evidence type="ECO:0000313" key="3">
    <source>
        <dbReference type="Proteomes" id="UP000830375"/>
    </source>
</evidence>
<gene>
    <name evidence="2" type="ORF">H4Q32_001417</name>
</gene>
<dbReference type="InterPro" id="IPR002211">
    <property type="entry name" value="Lymphspecific"/>
</dbReference>
<feature type="compositionally biased region" description="Basic and acidic residues" evidence="1">
    <location>
        <begin position="252"/>
        <end position="313"/>
    </location>
</feature>
<feature type="compositionally biased region" description="Basic and acidic residues" evidence="1">
    <location>
        <begin position="348"/>
        <end position="391"/>
    </location>
</feature>
<evidence type="ECO:0000313" key="2">
    <source>
        <dbReference type="EMBL" id="KAI2662540.1"/>
    </source>
</evidence>
<feature type="compositionally biased region" description="Polar residues" evidence="1">
    <location>
        <begin position="226"/>
        <end position="242"/>
    </location>
</feature>
<sequence length="655" mass="74194">MKNTWRETEEGKDSQERRENQRNTDIIFSHSKAAGFSVRRFRETRKHVQLNPATTIQQKGIGEAPENVSVVKVKSVLKPSRLAVVHTTHEQPRPPSHSALRTRSSSKLITVQRSLEDAEEIERERRQRARASSSTEPSQLTVTPQDSPHTAQALDNQGQNDLLPSCQYSLEEDEGFSDWTHLSRRKQGQMEHKDVETHVNGSRHSKLQLCSSSAQQSKLHDINVYDSTPSIQTRPPLSNQQNLDEDNGDEDWGAREQTRRDDIKAAEREERETRRWCAEEDDARRVKGHESSFWKKQNESCDMDEKREKKAEMKISYTSTVILQQNGRQYSTNGQEGRRTNDSVSEEVFEKSSEENQQHTETEDQTHEEVQRRLREQERERKRKDVMEKLKRLSISSGDPEEPFSPLSPKSPSYMAEGEEWQSEGTSSITERTESLNRSVKKKNSIKKTQPPTIISKLDGRLEQYNHAIEVNLPSLLGEQLVTSGSVFLPPNCQEICKSPMANVRIVEPGVTVLLLQRAKQESCKEGNAAKVMDVPTPPEPVSARKTLFEAGEAWNQNSTKAVSSKDTEGMKVGVTDLINQWVKGNCDVKSPSSKGACQEVKAGEVRNIKSMWENLGDSSPQDKSCAKGSTGKRYKFVESGHGKYEKVLINSDTN</sequence>
<dbReference type="PANTHER" id="PTHR18949:SF1">
    <property type="entry name" value="LYMPHOCYTE-SPECIFIC PROTEIN 1"/>
    <property type="match status" value="1"/>
</dbReference>
<dbReference type="PANTHER" id="PTHR18949">
    <property type="entry name" value="CALDESMON"/>
    <property type="match status" value="1"/>
</dbReference>
<accession>A0ABQ8MI46</accession>
<dbReference type="EMBL" id="JACTAM010000007">
    <property type="protein sequence ID" value="KAI2662540.1"/>
    <property type="molecule type" value="Genomic_DNA"/>
</dbReference>
<comment type="caution">
    <text evidence="2">The sequence shown here is derived from an EMBL/GenBank/DDBJ whole genome shotgun (WGS) entry which is preliminary data.</text>
</comment>
<name>A0ABQ8MI46_LABRO</name>
<reference evidence="2 3" key="1">
    <citation type="submission" date="2022-01" db="EMBL/GenBank/DDBJ databases">
        <title>A high-quality chromosome-level genome assembly of rohu carp, Labeo rohita.</title>
        <authorList>
            <person name="Arick M.A. II"/>
            <person name="Hsu C.-Y."/>
            <person name="Magbanua Z."/>
            <person name="Pechanova O."/>
            <person name="Grover C."/>
            <person name="Miller E."/>
            <person name="Thrash A."/>
            <person name="Ezzel L."/>
            <person name="Alam S."/>
            <person name="Benzie J."/>
            <person name="Hamilton M."/>
            <person name="Karsi A."/>
            <person name="Lawrence M.L."/>
            <person name="Peterson D.G."/>
        </authorList>
    </citation>
    <scope>NUCLEOTIDE SEQUENCE [LARGE SCALE GENOMIC DNA]</scope>
    <source>
        <strain evidence="3">BAU-BD-2019</strain>
        <tissue evidence="2">Blood</tissue>
    </source>
</reference>
<feature type="compositionally biased region" description="Basic and acidic residues" evidence="1">
    <location>
        <begin position="1"/>
        <end position="22"/>
    </location>
</feature>
<dbReference type="Proteomes" id="UP000830375">
    <property type="component" value="Unassembled WGS sequence"/>
</dbReference>
<evidence type="ECO:0000256" key="1">
    <source>
        <dbReference type="SAM" id="MobiDB-lite"/>
    </source>
</evidence>
<feature type="compositionally biased region" description="Polar residues" evidence="1">
    <location>
        <begin position="137"/>
        <end position="163"/>
    </location>
</feature>
<feature type="compositionally biased region" description="Polar residues" evidence="1">
    <location>
        <begin position="316"/>
        <end position="335"/>
    </location>
</feature>
<feature type="region of interest" description="Disordered" evidence="1">
    <location>
        <begin position="226"/>
        <end position="448"/>
    </location>
</feature>
<protein>
    <submittedName>
        <fullName evidence="2">Caldesmon</fullName>
    </submittedName>
</protein>
<dbReference type="PRINTS" id="PR01083">
    <property type="entry name" value="LYMPHSPCIFIC"/>
</dbReference>
<dbReference type="InterPro" id="IPR006018">
    <property type="entry name" value="Caldesmon_LSP"/>
</dbReference>
<feature type="compositionally biased region" description="Polar residues" evidence="1">
    <location>
        <begin position="99"/>
        <end position="112"/>
    </location>
</feature>
<organism evidence="2 3">
    <name type="scientific">Labeo rohita</name>
    <name type="common">Indian major carp</name>
    <name type="synonym">Cyprinus rohita</name>
    <dbReference type="NCBI Taxonomy" id="84645"/>
    <lineage>
        <taxon>Eukaryota</taxon>
        <taxon>Metazoa</taxon>
        <taxon>Chordata</taxon>
        <taxon>Craniata</taxon>
        <taxon>Vertebrata</taxon>
        <taxon>Euteleostomi</taxon>
        <taxon>Actinopterygii</taxon>
        <taxon>Neopterygii</taxon>
        <taxon>Teleostei</taxon>
        <taxon>Ostariophysi</taxon>
        <taxon>Cypriniformes</taxon>
        <taxon>Cyprinidae</taxon>
        <taxon>Labeoninae</taxon>
        <taxon>Labeonini</taxon>
        <taxon>Labeo</taxon>
    </lineage>
</organism>